<keyword evidence="3" id="KW-0378">Hydrolase</keyword>
<organism evidence="6 7">
    <name type="scientific">Paenibacillus albiflavus</name>
    <dbReference type="NCBI Taxonomy" id="2545760"/>
    <lineage>
        <taxon>Bacteria</taxon>
        <taxon>Bacillati</taxon>
        <taxon>Bacillota</taxon>
        <taxon>Bacilli</taxon>
        <taxon>Bacillales</taxon>
        <taxon>Paenibacillaceae</taxon>
        <taxon>Paenibacillus</taxon>
    </lineage>
</organism>
<dbReference type="EMBL" id="SKFG01000066">
    <property type="protein sequence ID" value="TCZ68315.1"/>
    <property type="molecule type" value="Genomic_DNA"/>
</dbReference>
<dbReference type="RefSeq" id="WP_132416491.1">
    <property type="nucleotide sequence ID" value="NZ_SKFG01000002.1"/>
</dbReference>
<sequence length="234" mass="26091">MKQIIALGGGGFSMEPEIPLLDQYILKQSNLVNPKVCFIPTASGDAEGYIQRFYQAFEKLDCVPSHLSLSRPQTLDLEDYIMDKDILYVGGGNTQHLLTLWKDWKLDQYIRTAWDRGIVLAGISAGSICWFEEGVTDSLGTELTSLRALGFLQGSNCPHYDGESDRRPSYHQLIESNQIGNGYATDDGVALHYRGDELFQVVSSRPGAMAYRVELVNHQAVETPIKPIYLGKVE</sequence>
<dbReference type="InterPro" id="IPR005320">
    <property type="entry name" value="Peptidase_S51"/>
</dbReference>
<keyword evidence="4" id="KW-0720">Serine protease</keyword>
<proteinExistence type="inferred from homology"/>
<dbReference type="GO" id="GO:0006508">
    <property type="term" value="P:proteolysis"/>
    <property type="evidence" value="ECO:0007669"/>
    <property type="project" value="UniProtKB-KW"/>
</dbReference>
<evidence type="ECO:0000256" key="2">
    <source>
        <dbReference type="ARBA" id="ARBA00022670"/>
    </source>
</evidence>
<dbReference type="OrthoDB" id="9778515at2"/>
<dbReference type="AlphaFoldDB" id="A0A4R4EK90"/>
<accession>A0A4R4EK90</accession>
<dbReference type="InterPro" id="IPR029062">
    <property type="entry name" value="Class_I_gatase-like"/>
</dbReference>
<evidence type="ECO:0000313" key="7">
    <source>
        <dbReference type="Proteomes" id="UP000295418"/>
    </source>
</evidence>
<evidence type="ECO:0000256" key="3">
    <source>
        <dbReference type="ARBA" id="ARBA00022801"/>
    </source>
</evidence>
<dbReference type="PANTHER" id="PTHR20842:SF0">
    <property type="entry name" value="ALPHA-ASPARTYL DIPEPTIDASE"/>
    <property type="match status" value="1"/>
</dbReference>
<dbReference type="Gene3D" id="3.40.50.880">
    <property type="match status" value="1"/>
</dbReference>
<comment type="caution">
    <text evidence="6">The sequence shown here is derived from an EMBL/GenBank/DDBJ whole genome shotgun (WGS) entry which is preliminary data.</text>
</comment>
<dbReference type="PANTHER" id="PTHR20842">
    <property type="entry name" value="PROTEASE S51 ALPHA-ASPARTYL DIPEPTIDASE"/>
    <property type="match status" value="1"/>
</dbReference>
<comment type="similarity">
    <text evidence="1">Belongs to the peptidase S51 family.</text>
</comment>
<dbReference type="CDD" id="cd03146">
    <property type="entry name" value="GAT1_Peptidase_E"/>
    <property type="match status" value="1"/>
</dbReference>
<gene>
    <name evidence="6" type="ORF">E0485_03050</name>
    <name evidence="5" type="ORF">E0485_24390</name>
</gene>
<keyword evidence="2" id="KW-0645">Protease</keyword>
<reference evidence="6 7" key="1">
    <citation type="submission" date="2019-03" db="EMBL/GenBank/DDBJ databases">
        <authorList>
            <person name="Kim M.K.M."/>
        </authorList>
    </citation>
    <scope>NUCLEOTIDE SEQUENCE [LARGE SCALE GENOMIC DNA]</scope>
    <source>
        <strain evidence="6 7">18JY21-1</strain>
    </source>
</reference>
<evidence type="ECO:0000313" key="5">
    <source>
        <dbReference type="EMBL" id="TCZ68315.1"/>
    </source>
</evidence>
<dbReference type="SUPFAM" id="SSF52317">
    <property type="entry name" value="Class I glutamine amidotransferase-like"/>
    <property type="match status" value="1"/>
</dbReference>
<name>A0A4R4EK90_9BACL</name>
<dbReference type="GO" id="GO:0008236">
    <property type="term" value="F:serine-type peptidase activity"/>
    <property type="evidence" value="ECO:0007669"/>
    <property type="project" value="UniProtKB-KW"/>
</dbReference>
<protein>
    <submittedName>
        <fullName evidence="6">Peptidase E</fullName>
    </submittedName>
</protein>
<dbReference type="EMBL" id="SKFG01000002">
    <property type="protein sequence ID" value="TCZ79863.1"/>
    <property type="molecule type" value="Genomic_DNA"/>
</dbReference>
<dbReference type="Proteomes" id="UP000295418">
    <property type="component" value="Unassembled WGS sequence"/>
</dbReference>
<evidence type="ECO:0000313" key="6">
    <source>
        <dbReference type="EMBL" id="TCZ79863.1"/>
    </source>
</evidence>
<keyword evidence="7" id="KW-1185">Reference proteome</keyword>
<evidence type="ECO:0000256" key="1">
    <source>
        <dbReference type="ARBA" id="ARBA00006534"/>
    </source>
</evidence>
<evidence type="ECO:0000256" key="4">
    <source>
        <dbReference type="ARBA" id="ARBA00022825"/>
    </source>
</evidence>
<dbReference type="Pfam" id="PF03575">
    <property type="entry name" value="Peptidase_S51"/>
    <property type="match status" value="1"/>
</dbReference>